<proteinExistence type="predicted"/>
<feature type="compositionally biased region" description="Polar residues" evidence="1">
    <location>
        <begin position="1462"/>
        <end position="1472"/>
    </location>
</feature>
<evidence type="ECO:0000313" key="3">
    <source>
        <dbReference type="Proteomes" id="UP000221165"/>
    </source>
</evidence>
<feature type="region of interest" description="Disordered" evidence="1">
    <location>
        <begin position="285"/>
        <end position="310"/>
    </location>
</feature>
<reference evidence="2 3" key="1">
    <citation type="journal article" date="2017" name="Int. J. Parasitol.">
        <title>The genome of the protozoan parasite Cystoisospora suis and a reverse vaccinology approach to identify vaccine candidates.</title>
        <authorList>
            <person name="Palmieri N."/>
            <person name="Shrestha A."/>
            <person name="Ruttkowski B."/>
            <person name="Beck T."/>
            <person name="Vogl C."/>
            <person name="Tomley F."/>
            <person name="Blake D.P."/>
            <person name="Joachim A."/>
        </authorList>
    </citation>
    <scope>NUCLEOTIDE SEQUENCE [LARGE SCALE GENOMIC DNA]</scope>
    <source>
        <strain evidence="2 3">Wien I</strain>
    </source>
</reference>
<feature type="compositionally biased region" description="Basic and acidic residues" evidence="1">
    <location>
        <begin position="1199"/>
        <end position="1210"/>
    </location>
</feature>
<protein>
    <submittedName>
        <fullName evidence="2">Armadillo beta-catenin-like repeat protein</fullName>
    </submittedName>
</protein>
<feature type="compositionally biased region" description="Low complexity" evidence="1">
    <location>
        <begin position="9"/>
        <end position="30"/>
    </location>
</feature>
<feature type="compositionally biased region" description="Basic and acidic residues" evidence="1">
    <location>
        <begin position="226"/>
        <end position="241"/>
    </location>
</feature>
<sequence length="1672" mass="186390">MTTSFFGIPTSLSSGGGKSPSSRPPLSSTLPKDEGTPSQSLFSSSSSSTSSTQRISSSSSSLFSSVPSSSSSSSSLPPPGLFSSSPLFSLSSSSPGLSLFPAPSAQLPSSSSRPSSSRSSLFPTDSSSSSSSSSLSTSHLFTSSTAAALFPQKSQQSDFLLPREERLNVPSSSRLLQSEREGIFPRNLASSSSDPAGGRMIGVTRDISERGLFSSSPLPGASTSHVNERCGARGDMKAPRCQESKIGDETGIRMSSFFTFHEDLSPASISRGVCVCTLPKESGVCTPESPNVDHDDISSKTPGNKGPLLHSQQPAKVFSSFSLPPFSPSALSEDFLLSKFRQDDTSTFLSGEESLEKTDKDREKNKIRSALVSSPFSLREGLLYPQLSCSNSLSSCFSSYHFHSRENLLNTSDSHLPSSLLPQRDSPHSPMLHSSSPFSSFQGEGVTVVLGHQYTSYISRGEDLPCTVVELHIFFATHHHKEKKENLSSPSSSSYTVNVYILGCDVERQGPFFYLCLNASSSVVALLSDCVCAVASLSSVLETVMKRKKEEGGSSTEKGERKEEEERVFHVRGLKIMDGLEKECKIEAASFSSSSSLPFQDLKPPHGMKPPSSWKSSSSSFPREMKRCLFHPFSDTALLLLSYEEIADDGDERDRSSSSFSSFSFSSVKMNSTQDRRAKEEEEERKTEHEEAPGEEKGGKYGKGVVEEKEKKEDEERSRRRRRKIGVLRLFDVAESTDMPELQVILHSFKKKRRRSDSSSSSSSSVGRLEKFFYVEKPSSLSSSLLNEEEEESGCCRTTYSSSESEEEEEEMGNFPHDTEKLRSSSSFPVPVDLTLGCTPESEKCKRIVSDLNSLWVSLSVFIFFADASSSSPSPGLVCPVLPKRCPYLPSSLRCALRELRRYAALAIRDEQQGEEKKKKKEEEEERGRETMEEERASCGKSQDLETECEKKEKERKLASLLDMKYLQDEPLLLWLDELQKEGYHSKSLHARIHTKEEEEEEKGGRIAKNSFCSTVLPSPAFQEISLCFGSLSSSLETREREEDEDQEDSQKRSDQEEENGRERIGEEMKKKEDSRRCFPSFNCLSVSLVTSYPLPTLLTLTCTGQLQLWCSYQDILPRFSSPSFLSSKARRRRDLRKRREKEEQERLEFFLIREEQLPSFEREKENEKDLPPHNLPGHSAGVYTPETSCSKPSFTVDTKTEEDKKIKETRPSRNPFFSCILSPPSSSFSFASSLSPLFKKRRLVSSSGFPASHCNSKGEEDQEKVPLFRLVLTPQEVFLVEFLSTSRHSRGTGEATEPSSGGRRRRHSQDEEEDLFFQFTSPSLSISSLFKVHDHLSPNTGEGGESEGGFVFLSSASLYVHTDLAKRRKNEESLQEEEEDERCPSLHFSENVNPFSSFSSSSSYLEKDSLPFYQQEHSTPNVNSSPRSDRLSRSSLYLTCTCVVSHPSPLELRSSSSSLPQKVTSMKSNGTSPSSFFSPVYLFTVDIDSLLLGKLSSDGRGGGCERKISLKSLQGSQARKEEEEKEKKRSGRGEVVWTRTEVLKEEVNRLYRQHCMRMTKLKELRMKGKQSGDLALSQRTTRNVQKATADAAEFSLHLAAALQLTDLELLKSLKRHQSYIRRQAPVILARVSASLRLKLDEMREGNFLREYDQEKIMTRLQNLKEKNVSTN</sequence>
<comment type="caution">
    <text evidence="2">The sequence shown here is derived from an EMBL/GenBank/DDBJ whole genome shotgun (WGS) entry which is preliminary data.</text>
</comment>
<dbReference type="RefSeq" id="XP_067925657.1">
    <property type="nucleotide sequence ID" value="XM_068062367.1"/>
</dbReference>
<organism evidence="2 3">
    <name type="scientific">Cystoisospora suis</name>
    <dbReference type="NCBI Taxonomy" id="483139"/>
    <lineage>
        <taxon>Eukaryota</taxon>
        <taxon>Sar</taxon>
        <taxon>Alveolata</taxon>
        <taxon>Apicomplexa</taxon>
        <taxon>Conoidasida</taxon>
        <taxon>Coccidia</taxon>
        <taxon>Eucoccidiorida</taxon>
        <taxon>Eimeriorina</taxon>
        <taxon>Sarcocystidae</taxon>
        <taxon>Cystoisospora</taxon>
    </lineage>
</organism>
<dbReference type="EMBL" id="MIGC01000902">
    <property type="protein sequence ID" value="PHJ23983.1"/>
    <property type="molecule type" value="Genomic_DNA"/>
</dbReference>
<gene>
    <name evidence="2" type="ORF">CSUI_002165</name>
</gene>
<feature type="region of interest" description="Disordered" evidence="1">
    <location>
        <begin position="671"/>
        <end position="719"/>
    </location>
</feature>
<feature type="region of interest" description="Disordered" evidence="1">
    <location>
        <begin position="1"/>
        <end position="136"/>
    </location>
</feature>
<feature type="compositionally biased region" description="Polar residues" evidence="1">
    <location>
        <begin position="213"/>
        <end position="225"/>
    </location>
</feature>
<feature type="region of interest" description="Disordered" evidence="1">
    <location>
        <begin position="1450"/>
        <end position="1472"/>
    </location>
</feature>
<feature type="region of interest" description="Disordered" evidence="1">
    <location>
        <begin position="414"/>
        <end position="438"/>
    </location>
</feature>
<feature type="region of interest" description="Disordered" evidence="1">
    <location>
        <begin position="911"/>
        <end position="948"/>
    </location>
</feature>
<name>A0A2C6LA91_9APIC</name>
<feature type="region of interest" description="Disordered" evidence="1">
    <location>
        <begin position="1162"/>
        <end position="1210"/>
    </location>
</feature>
<feature type="region of interest" description="Disordered" evidence="1">
    <location>
        <begin position="1369"/>
        <end position="1389"/>
    </location>
</feature>
<feature type="compositionally biased region" description="Basic and acidic residues" evidence="1">
    <location>
        <begin position="1162"/>
        <end position="1172"/>
    </location>
</feature>
<feature type="compositionally biased region" description="Basic and acidic residues" evidence="1">
    <location>
        <begin position="674"/>
        <end position="718"/>
    </location>
</feature>
<dbReference type="GeneID" id="94425578"/>
<dbReference type="Proteomes" id="UP000221165">
    <property type="component" value="Unassembled WGS sequence"/>
</dbReference>
<feature type="region of interest" description="Disordered" evidence="1">
    <location>
        <begin position="1290"/>
        <end position="1312"/>
    </location>
</feature>
<feature type="compositionally biased region" description="Low complexity" evidence="1">
    <location>
        <begin position="428"/>
        <end position="438"/>
    </location>
</feature>
<feature type="region of interest" description="Disordered" evidence="1">
    <location>
        <begin position="799"/>
        <end position="826"/>
    </location>
</feature>
<feature type="compositionally biased region" description="Basic and acidic residues" evidence="1">
    <location>
        <begin position="1049"/>
        <end position="1070"/>
    </location>
</feature>
<feature type="region of interest" description="Disordered" evidence="1">
    <location>
        <begin position="212"/>
        <end position="241"/>
    </location>
</feature>
<feature type="region of interest" description="Disordered" evidence="1">
    <location>
        <begin position="546"/>
        <end position="565"/>
    </location>
</feature>
<feature type="compositionally biased region" description="Basic and acidic residues" evidence="1">
    <location>
        <begin position="1519"/>
        <end position="1528"/>
    </location>
</feature>
<feature type="region of interest" description="Disordered" evidence="1">
    <location>
        <begin position="1511"/>
        <end position="1532"/>
    </location>
</feature>
<feature type="compositionally biased region" description="Basic and acidic residues" evidence="1">
    <location>
        <begin position="926"/>
        <end position="938"/>
    </location>
</feature>
<feature type="compositionally biased region" description="Low complexity" evidence="1">
    <location>
        <begin position="37"/>
        <end position="136"/>
    </location>
</feature>
<feature type="compositionally biased region" description="Low complexity" evidence="1">
    <location>
        <begin position="1450"/>
        <end position="1461"/>
    </location>
</feature>
<feature type="region of interest" description="Disordered" evidence="1">
    <location>
        <begin position="595"/>
        <end position="618"/>
    </location>
</feature>
<keyword evidence="3" id="KW-1185">Reference proteome</keyword>
<accession>A0A2C6LA91</accession>
<feature type="region of interest" description="Disordered" evidence="1">
    <location>
        <begin position="1038"/>
        <end position="1070"/>
    </location>
</feature>
<evidence type="ECO:0000313" key="2">
    <source>
        <dbReference type="EMBL" id="PHJ23983.1"/>
    </source>
</evidence>
<feature type="compositionally biased region" description="Low complexity" evidence="1">
    <location>
        <begin position="609"/>
        <end position="618"/>
    </location>
</feature>
<evidence type="ECO:0000256" key="1">
    <source>
        <dbReference type="SAM" id="MobiDB-lite"/>
    </source>
</evidence>
<dbReference type="VEuPathDB" id="ToxoDB:CSUI_002165"/>